<protein>
    <recommendedName>
        <fullName evidence="5">Transmembrane protein</fullName>
    </recommendedName>
</protein>
<keyword evidence="2" id="KW-0732">Signal</keyword>
<keyword evidence="1" id="KW-0812">Transmembrane</keyword>
<evidence type="ECO:0008006" key="5">
    <source>
        <dbReference type="Google" id="ProtNLM"/>
    </source>
</evidence>
<feature type="transmembrane region" description="Helical" evidence="1">
    <location>
        <begin position="232"/>
        <end position="254"/>
    </location>
</feature>
<dbReference type="AlphaFoldDB" id="A0A915U3U3"/>
<dbReference type="Pfam" id="PF09608">
    <property type="entry name" value="Alph_Pro_TM"/>
    <property type="match status" value="1"/>
</dbReference>
<gene>
    <name evidence="3" type="ORF">GF1_32000</name>
</gene>
<dbReference type="KEGG" id="ddu:GF1_32000"/>
<feature type="chain" id="PRO_5038080134" description="Transmembrane protein" evidence="2">
    <location>
        <begin position="31"/>
        <end position="261"/>
    </location>
</feature>
<feature type="signal peptide" evidence="2">
    <location>
        <begin position="1"/>
        <end position="30"/>
    </location>
</feature>
<dbReference type="Proteomes" id="UP001063350">
    <property type="component" value="Chromosome"/>
</dbReference>
<evidence type="ECO:0000256" key="2">
    <source>
        <dbReference type="SAM" id="SignalP"/>
    </source>
</evidence>
<organism evidence="3 4">
    <name type="scientific">Desulfolithobacter dissulfuricans</name>
    <dbReference type="NCBI Taxonomy" id="2795293"/>
    <lineage>
        <taxon>Bacteria</taxon>
        <taxon>Pseudomonadati</taxon>
        <taxon>Thermodesulfobacteriota</taxon>
        <taxon>Desulfobulbia</taxon>
        <taxon>Desulfobulbales</taxon>
        <taxon>Desulfobulbaceae</taxon>
        <taxon>Desulfolithobacter</taxon>
    </lineage>
</organism>
<evidence type="ECO:0000313" key="3">
    <source>
        <dbReference type="EMBL" id="BCO10824.1"/>
    </source>
</evidence>
<keyword evidence="1" id="KW-1133">Transmembrane helix</keyword>
<dbReference type="InterPro" id="IPR019088">
    <property type="entry name" value="CHP02186-rel_TM"/>
</dbReference>
<keyword evidence="4" id="KW-1185">Reference proteome</keyword>
<keyword evidence="1" id="KW-0472">Membrane</keyword>
<dbReference type="EMBL" id="AP024233">
    <property type="protein sequence ID" value="BCO10824.1"/>
    <property type="molecule type" value="Genomic_DNA"/>
</dbReference>
<name>A0A915U3U3_9BACT</name>
<evidence type="ECO:0000313" key="4">
    <source>
        <dbReference type="Proteomes" id="UP001063350"/>
    </source>
</evidence>
<sequence length="261" mass="28387">MEEKNLFYMKPTLLVAALVLLLASATTVLAADQVQMELSTSVIRIPAFYNGTTLEASGTVPADADVVIRVMGPREDVHLKEKGKVFGFLWMNKTDVTLGNTPAVYMLYVPENRGSELLSPELGLGYQALEQEVTLEPASEDKPFVLGEYVKLMEKYGVYDDHAGTVRYTDTPAGERHFSTTLTIPPKMKPGQYQVQCYAVRDGRVSGQTGETLTIELTGMPALIANMAYNHALMYGIIAVCIAIAAGLLMGMLFKGKGGAH</sequence>
<dbReference type="RefSeq" id="WP_267927538.1">
    <property type="nucleotide sequence ID" value="NZ_AP024233.1"/>
</dbReference>
<accession>A0A915U3U3</accession>
<evidence type="ECO:0000256" key="1">
    <source>
        <dbReference type="SAM" id="Phobius"/>
    </source>
</evidence>
<proteinExistence type="predicted"/>
<reference evidence="3" key="1">
    <citation type="submission" date="2020-12" db="EMBL/GenBank/DDBJ databases">
        <title>Desulfobium dissulfuricans gen. nov., sp. nov., a novel mesophilic, sulfate-reducing bacterium isolated from a deep-sea hydrothermal vent.</title>
        <authorList>
            <person name="Hashimoto Y."/>
            <person name="Tame A."/>
            <person name="Sawayama S."/>
            <person name="Miyazaki J."/>
            <person name="Takai K."/>
            <person name="Nakagawa S."/>
        </authorList>
    </citation>
    <scope>NUCLEOTIDE SEQUENCE</scope>
    <source>
        <strain evidence="3">GF1</strain>
    </source>
</reference>